<keyword evidence="1" id="KW-1133">Transmembrane helix</keyword>
<comment type="caution">
    <text evidence="2">The sequence shown here is derived from an EMBL/GenBank/DDBJ whole genome shotgun (WGS) entry which is preliminary data.</text>
</comment>
<gene>
    <name evidence="2" type="ORF">EWE74_18165</name>
</gene>
<evidence type="ECO:0008006" key="4">
    <source>
        <dbReference type="Google" id="ProtNLM"/>
    </source>
</evidence>
<name>A0A4V2DBM7_9SPHI</name>
<feature type="transmembrane region" description="Helical" evidence="1">
    <location>
        <begin position="45"/>
        <end position="64"/>
    </location>
</feature>
<dbReference type="EMBL" id="SGIT01000004">
    <property type="protein sequence ID" value="RZF58528.1"/>
    <property type="molecule type" value="Genomic_DNA"/>
</dbReference>
<organism evidence="2 3">
    <name type="scientific">Sphingobacterium corticibacterium</name>
    <dbReference type="NCBI Taxonomy" id="2484746"/>
    <lineage>
        <taxon>Bacteria</taxon>
        <taxon>Pseudomonadati</taxon>
        <taxon>Bacteroidota</taxon>
        <taxon>Sphingobacteriia</taxon>
        <taxon>Sphingobacteriales</taxon>
        <taxon>Sphingobacteriaceae</taxon>
        <taxon>Sphingobacterium</taxon>
    </lineage>
</organism>
<proteinExistence type="predicted"/>
<dbReference type="Proteomes" id="UP000292855">
    <property type="component" value="Unassembled WGS sequence"/>
</dbReference>
<accession>A0A4V2DBM7</accession>
<dbReference type="AlphaFoldDB" id="A0A4V2DBM7"/>
<evidence type="ECO:0000256" key="1">
    <source>
        <dbReference type="SAM" id="Phobius"/>
    </source>
</evidence>
<feature type="transmembrane region" description="Helical" evidence="1">
    <location>
        <begin position="12"/>
        <end position="33"/>
    </location>
</feature>
<keyword evidence="3" id="KW-1185">Reference proteome</keyword>
<protein>
    <recommendedName>
        <fullName evidence="4">Bacterial Pleckstrin homology domain-containing protein</fullName>
    </recommendedName>
</protein>
<dbReference type="OrthoDB" id="582675at2"/>
<evidence type="ECO:0000313" key="3">
    <source>
        <dbReference type="Proteomes" id="UP000292855"/>
    </source>
</evidence>
<sequence length="161" mass="18854">MKNNQIYKESQSFITWWLCLLYLFIIGVGVYTAWSYSDQGKIGEFSIGALIGLIAFAIIFFTRLQSRIDAEGIHIRFFPFIWKEKTWRWNEIGDVYVKRYSPWEYGGWGYRFGRGGTAFTTKGSYGIHLVVQRNRAKMLIGTQKPKEVNEILKLYRKVNQG</sequence>
<keyword evidence="1" id="KW-0812">Transmembrane</keyword>
<evidence type="ECO:0000313" key="2">
    <source>
        <dbReference type="EMBL" id="RZF58528.1"/>
    </source>
</evidence>
<dbReference type="RefSeq" id="WP_130143072.1">
    <property type="nucleotide sequence ID" value="NZ_SGIT01000004.1"/>
</dbReference>
<keyword evidence="1" id="KW-0472">Membrane</keyword>
<reference evidence="2 3" key="1">
    <citation type="submission" date="2019-02" db="EMBL/GenBank/DDBJ databases">
        <authorList>
            <person name="Li Y."/>
        </authorList>
    </citation>
    <scope>NUCLEOTIDE SEQUENCE [LARGE SCALE GENOMIC DNA]</scope>
    <source>
        <strain evidence="2 3">30C10-4-7</strain>
    </source>
</reference>